<protein>
    <submittedName>
        <fullName evidence="1">Unnamed protein product</fullName>
    </submittedName>
</protein>
<dbReference type="EMBL" id="BSXS01004576">
    <property type="protein sequence ID" value="GME83205.1"/>
    <property type="molecule type" value="Genomic_DNA"/>
</dbReference>
<proteinExistence type="predicted"/>
<reference evidence="1" key="1">
    <citation type="submission" date="2023-04" db="EMBL/GenBank/DDBJ databases">
        <title>Ambrosiozyma monospora NBRC 10751.</title>
        <authorList>
            <person name="Ichikawa N."/>
            <person name="Sato H."/>
            <person name="Tonouchi N."/>
        </authorList>
    </citation>
    <scope>NUCLEOTIDE SEQUENCE</scope>
    <source>
        <strain evidence="1">NBRC 10751</strain>
    </source>
</reference>
<dbReference type="Proteomes" id="UP001165064">
    <property type="component" value="Unassembled WGS sequence"/>
</dbReference>
<gene>
    <name evidence="1" type="ORF">Amon02_000602300</name>
</gene>
<comment type="caution">
    <text evidence="1">The sequence shown here is derived from an EMBL/GenBank/DDBJ whole genome shotgun (WGS) entry which is preliminary data.</text>
</comment>
<name>A0ACB5T7J0_AMBMO</name>
<accession>A0ACB5T7J0</accession>
<keyword evidence="2" id="KW-1185">Reference proteome</keyword>
<sequence>MVWPCVKQIGEGSFSKVYLSSSHQCAIKVTNIVETEEEDTKLRIQSSLVRELEILQSLKHPNVVQLIGSNSNLSHNQVIMALKYYVGGDLFSFLVYYKQQNNVNSNLLRAIFTNVVSAVKYLHDNDICHRDIKLENVLLCYSQEQLAEIGAQNQHQHQRNPETETVPNLHSPLIALSDFGLSKKIDPVDPLLSTRCGSEDYVSPELLLGMKYDGKENDCWSLGVLLYTMLEDRLPFDPLPNKPVRRRTGKNRPAHRIALISWDWYYLKDDSVIDESQRLAKQVVDRLLVKRSNRATVDDVFASRYCSEF</sequence>
<organism evidence="1 2">
    <name type="scientific">Ambrosiozyma monospora</name>
    <name type="common">Yeast</name>
    <name type="synonym">Endomycopsis monosporus</name>
    <dbReference type="NCBI Taxonomy" id="43982"/>
    <lineage>
        <taxon>Eukaryota</taxon>
        <taxon>Fungi</taxon>
        <taxon>Dikarya</taxon>
        <taxon>Ascomycota</taxon>
        <taxon>Saccharomycotina</taxon>
        <taxon>Pichiomycetes</taxon>
        <taxon>Pichiales</taxon>
        <taxon>Pichiaceae</taxon>
        <taxon>Ambrosiozyma</taxon>
    </lineage>
</organism>
<evidence type="ECO:0000313" key="1">
    <source>
        <dbReference type="EMBL" id="GME83205.1"/>
    </source>
</evidence>
<evidence type="ECO:0000313" key="2">
    <source>
        <dbReference type="Proteomes" id="UP001165064"/>
    </source>
</evidence>